<sequence length="139" mass="15180">MACCPCAGTHLQPVRRKPDYHIKRSRTNNNNSRSGSLRPSPRCSSSRTHSGGEEEEGNRGTTRPRQSNPQVQPVTTPWPLCVQPWFLCTSASASTTPIPICRQVVALLPTASTTLSSSASYALAFSFIRSSCAHQFFLT</sequence>
<evidence type="ECO:0000313" key="2">
    <source>
        <dbReference type="EMBL" id="MPC59973.1"/>
    </source>
</evidence>
<dbReference type="EMBL" id="VSRR010017044">
    <property type="protein sequence ID" value="MPC59973.1"/>
    <property type="molecule type" value="Genomic_DNA"/>
</dbReference>
<comment type="caution">
    <text evidence="2">The sequence shown here is derived from an EMBL/GenBank/DDBJ whole genome shotgun (WGS) entry which is preliminary data.</text>
</comment>
<accession>A0A5B7GQT3</accession>
<gene>
    <name evidence="2" type="ORF">E2C01_054006</name>
</gene>
<feature type="compositionally biased region" description="Polar residues" evidence="1">
    <location>
        <begin position="59"/>
        <end position="75"/>
    </location>
</feature>
<feature type="compositionally biased region" description="Low complexity" evidence="1">
    <location>
        <begin position="27"/>
        <end position="49"/>
    </location>
</feature>
<dbReference type="AlphaFoldDB" id="A0A5B7GQT3"/>
<feature type="region of interest" description="Disordered" evidence="1">
    <location>
        <begin position="17"/>
        <end position="77"/>
    </location>
</feature>
<keyword evidence="3" id="KW-1185">Reference proteome</keyword>
<evidence type="ECO:0000256" key="1">
    <source>
        <dbReference type="SAM" id="MobiDB-lite"/>
    </source>
</evidence>
<dbReference type="Proteomes" id="UP000324222">
    <property type="component" value="Unassembled WGS sequence"/>
</dbReference>
<protein>
    <submittedName>
        <fullName evidence="2">Uncharacterized protein</fullName>
    </submittedName>
</protein>
<name>A0A5B7GQT3_PORTR</name>
<reference evidence="2 3" key="1">
    <citation type="submission" date="2019-05" db="EMBL/GenBank/DDBJ databases">
        <title>Another draft genome of Portunus trituberculatus and its Hox gene families provides insights of decapod evolution.</title>
        <authorList>
            <person name="Jeong J.-H."/>
            <person name="Song I."/>
            <person name="Kim S."/>
            <person name="Choi T."/>
            <person name="Kim D."/>
            <person name="Ryu S."/>
            <person name="Kim W."/>
        </authorList>
    </citation>
    <scope>NUCLEOTIDE SEQUENCE [LARGE SCALE GENOMIC DNA]</scope>
    <source>
        <tissue evidence="2">Muscle</tissue>
    </source>
</reference>
<proteinExistence type="predicted"/>
<organism evidence="2 3">
    <name type="scientific">Portunus trituberculatus</name>
    <name type="common">Swimming crab</name>
    <name type="synonym">Neptunus trituberculatus</name>
    <dbReference type="NCBI Taxonomy" id="210409"/>
    <lineage>
        <taxon>Eukaryota</taxon>
        <taxon>Metazoa</taxon>
        <taxon>Ecdysozoa</taxon>
        <taxon>Arthropoda</taxon>
        <taxon>Crustacea</taxon>
        <taxon>Multicrustacea</taxon>
        <taxon>Malacostraca</taxon>
        <taxon>Eumalacostraca</taxon>
        <taxon>Eucarida</taxon>
        <taxon>Decapoda</taxon>
        <taxon>Pleocyemata</taxon>
        <taxon>Brachyura</taxon>
        <taxon>Eubrachyura</taxon>
        <taxon>Portunoidea</taxon>
        <taxon>Portunidae</taxon>
        <taxon>Portuninae</taxon>
        <taxon>Portunus</taxon>
    </lineage>
</organism>
<evidence type="ECO:0000313" key="3">
    <source>
        <dbReference type="Proteomes" id="UP000324222"/>
    </source>
</evidence>